<dbReference type="EMBL" id="MBDL01000002">
    <property type="protein sequence ID" value="ODA14209.1"/>
    <property type="molecule type" value="Genomic_DNA"/>
</dbReference>
<name>A0A1C3D084_9GAMM</name>
<sequence>MLSYAKWNTPTPEICVINNPTLSQQFRNNEPEHTNYKISAIQTTDIKHSLCQVLIFSTLSPKEEQHLLNTAVNFPALSMSINNTDCEIGSTFCLYKRNKNIAFKVNLDSLTQSKVHIDPRVLLLAKPTEPKE</sequence>
<evidence type="ECO:0000313" key="2">
    <source>
        <dbReference type="Proteomes" id="UP000186553"/>
    </source>
</evidence>
<comment type="caution">
    <text evidence="1">The sequence shown here is derived from an EMBL/GenBank/DDBJ whole genome shotgun (WGS) entry which is preliminary data.</text>
</comment>
<dbReference type="STRING" id="1891224.BBP83_13805"/>
<evidence type="ECO:0000313" key="1">
    <source>
        <dbReference type="EMBL" id="ODA14209.1"/>
    </source>
</evidence>
<dbReference type="Pfam" id="PF13689">
    <property type="entry name" value="DUF4154"/>
    <property type="match status" value="1"/>
</dbReference>
<protein>
    <recommendedName>
        <fullName evidence="3">DUF4154 domain-containing protein</fullName>
    </recommendedName>
</protein>
<evidence type="ECO:0008006" key="3">
    <source>
        <dbReference type="Google" id="ProtNLM"/>
    </source>
</evidence>
<keyword evidence="2" id="KW-1185">Reference proteome</keyword>
<organism evidence="1 2">
    <name type="scientific">Acinetobacter celticus</name>
    <dbReference type="NCBI Taxonomy" id="1891224"/>
    <lineage>
        <taxon>Bacteria</taxon>
        <taxon>Pseudomonadati</taxon>
        <taxon>Pseudomonadota</taxon>
        <taxon>Gammaproteobacteria</taxon>
        <taxon>Moraxellales</taxon>
        <taxon>Moraxellaceae</taxon>
        <taxon>Acinetobacter</taxon>
    </lineage>
</organism>
<proteinExistence type="predicted"/>
<reference evidence="1 2" key="1">
    <citation type="submission" date="2016-07" db="EMBL/GenBank/DDBJ databases">
        <title>Acinetobacter sp. ANC 4603.</title>
        <authorList>
            <person name="Radolfova-Krizova L."/>
            <person name="Nemec A."/>
        </authorList>
    </citation>
    <scope>NUCLEOTIDE SEQUENCE [LARGE SCALE GENOMIC DNA]</scope>
    <source>
        <strain evidence="1 2">ANC 4603</strain>
    </source>
</reference>
<accession>A0A1C3D084</accession>
<gene>
    <name evidence="1" type="ORF">BBP83_13805</name>
</gene>
<dbReference type="AlphaFoldDB" id="A0A1C3D084"/>
<dbReference type="Proteomes" id="UP000186553">
    <property type="component" value="Unassembled WGS sequence"/>
</dbReference>
<dbReference type="InterPro" id="IPR025293">
    <property type="entry name" value="YfiR/HmsC-like"/>
</dbReference>